<name>A0AAV4AW95_9GAST</name>
<feature type="region of interest" description="Disordered" evidence="1">
    <location>
        <begin position="88"/>
        <end position="114"/>
    </location>
</feature>
<feature type="compositionally biased region" description="Basic and acidic residues" evidence="1">
    <location>
        <begin position="90"/>
        <end position="99"/>
    </location>
</feature>
<evidence type="ECO:0000313" key="3">
    <source>
        <dbReference type="Proteomes" id="UP000735302"/>
    </source>
</evidence>
<reference evidence="2 3" key="1">
    <citation type="journal article" date="2021" name="Elife">
        <title>Chloroplast acquisition without the gene transfer in kleptoplastic sea slugs, Plakobranchus ocellatus.</title>
        <authorList>
            <person name="Maeda T."/>
            <person name="Takahashi S."/>
            <person name="Yoshida T."/>
            <person name="Shimamura S."/>
            <person name="Takaki Y."/>
            <person name="Nagai Y."/>
            <person name="Toyoda A."/>
            <person name="Suzuki Y."/>
            <person name="Arimoto A."/>
            <person name="Ishii H."/>
            <person name="Satoh N."/>
            <person name="Nishiyama T."/>
            <person name="Hasebe M."/>
            <person name="Maruyama T."/>
            <person name="Minagawa J."/>
            <person name="Obokata J."/>
            <person name="Shigenobu S."/>
        </authorList>
    </citation>
    <scope>NUCLEOTIDE SEQUENCE [LARGE SCALE GENOMIC DNA]</scope>
</reference>
<accession>A0AAV4AW95</accession>
<keyword evidence="3" id="KW-1185">Reference proteome</keyword>
<dbReference type="EMBL" id="BLXT01004219">
    <property type="protein sequence ID" value="GFO11103.1"/>
    <property type="molecule type" value="Genomic_DNA"/>
</dbReference>
<gene>
    <name evidence="2" type="ORF">PoB_003760800</name>
</gene>
<dbReference type="AlphaFoldDB" id="A0AAV4AW95"/>
<sequence length="114" mass="13124">MSFSLMFLSATRGNQKQPSTYNPATTKFSPRLFKTIVRPGRLLQTRTQTTLERSKQNSWRVFFSLSATDAPRAIRDLSLFTFVRRGRTNRKQDLGHEGEGQPVVKPYRPSSRMT</sequence>
<organism evidence="2 3">
    <name type="scientific">Plakobranchus ocellatus</name>
    <dbReference type="NCBI Taxonomy" id="259542"/>
    <lineage>
        <taxon>Eukaryota</taxon>
        <taxon>Metazoa</taxon>
        <taxon>Spiralia</taxon>
        <taxon>Lophotrochozoa</taxon>
        <taxon>Mollusca</taxon>
        <taxon>Gastropoda</taxon>
        <taxon>Heterobranchia</taxon>
        <taxon>Euthyneura</taxon>
        <taxon>Panpulmonata</taxon>
        <taxon>Sacoglossa</taxon>
        <taxon>Placobranchoidea</taxon>
        <taxon>Plakobranchidae</taxon>
        <taxon>Plakobranchus</taxon>
    </lineage>
</organism>
<dbReference type="Proteomes" id="UP000735302">
    <property type="component" value="Unassembled WGS sequence"/>
</dbReference>
<protein>
    <submittedName>
        <fullName evidence="2">Uncharacterized protein</fullName>
    </submittedName>
</protein>
<evidence type="ECO:0000256" key="1">
    <source>
        <dbReference type="SAM" id="MobiDB-lite"/>
    </source>
</evidence>
<evidence type="ECO:0000313" key="2">
    <source>
        <dbReference type="EMBL" id="GFO11103.1"/>
    </source>
</evidence>
<comment type="caution">
    <text evidence="2">The sequence shown here is derived from an EMBL/GenBank/DDBJ whole genome shotgun (WGS) entry which is preliminary data.</text>
</comment>
<proteinExistence type="predicted"/>